<evidence type="ECO:0000313" key="1">
    <source>
        <dbReference type="EMBL" id="KAI3687165.1"/>
    </source>
</evidence>
<comment type="caution">
    <text evidence="1">The sequence shown here is derived from an EMBL/GenBank/DDBJ whole genome shotgun (WGS) entry which is preliminary data.</text>
</comment>
<reference evidence="1 2" key="2">
    <citation type="journal article" date="2022" name="Mol. Ecol. Resour.">
        <title>The genomes of chicory, endive, great burdock and yacon provide insights into Asteraceae paleo-polyploidization history and plant inulin production.</title>
        <authorList>
            <person name="Fan W."/>
            <person name="Wang S."/>
            <person name="Wang H."/>
            <person name="Wang A."/>
            <person name="Jiang F."/>
            <person name="Liu H."/>
            <person name="Zhao H."/>
            <person name="Xu D."/>
            <person name="Zhang Y."/>
        </authorList>
    </citation>
    <scope>NUCLEOTIDE SEQUENCE [LARGE SCALE GENOMIC DNA]</scope>
    <source>
        <strain evidence="2">cv. Yunnan</strain>
        <tissue evidence="1">Leaves</tissue>
    </source>
</reference>
<reference evidence="2" key="1">
    <citation type="journal article" date="2022" name="Mol. Ecol. Resour.">
        <title>The genomes of chicory, endive, great burdock and yacon provide insights into Asteraceae palaeo-polyploidization history and plant inulin production.</title>
        <authorList>
            <person name="Fan W."/>
            <person name="Wang S."/>
            <person name="Wang H."/>
            <person name="Wang A."/>
            <person name="Jiang F."/>
            <person name="Liu H."/>
            <person name="Zhao H."/>
            <person name="Xu D."/>
            <person name="Zhang Y."/>
        </authorList>
    </citation>
    <scope>NUCLEOTIDE SEQUENCE [LARGE SCALE GENOMIC DNA]</scope>
    <source>
        <strain evidence="2">cv. Yunnan</strain>
    </source>
</reference>
<name>A0ACB8YQ29_9ASTR</name>
<accession>A0ACB8YQ29</accession>
<dbReference type="EMBL" id="CM042044">
    <property type="protein sequence ID" value="KAI3687165.1"/>
    <property type="molecule type" value="Genomic_DNA"/>
</dbReference>
<proteinExistence type="predicted"/>
<keyword evidence="2" id="KW-1185">Reference proteome</keyword>
<gene>
    <name evidence="1" type="ORF">L1987_80858</name>
</gene>
<dbReference type="Proteomes" id="UP001056120">
    <property type="component" value="Linkage Group LG27"/>
</dbReference>
<organism evidence="1 2">
    <name type="scientific">Smallanthus sonchifolius</name>
    <dbReference type="NCBI Taxonomy" id="185202"/>
    <lineage>
        <taxon>Eukaryota</taxon>
        <taxon>Viridiplantae</taxon>
        <taxon>Streptophyta</taxon>
        <taxon>Embryophyta</taxon>
        <taxon>Tracheophyta</taxon>
        <taxon>Spermatophyta</taxon>
        <taxon>Magnoliopsida</taxon>
        <taxon>eudicotyledons</taxon>
        <taxon>Gunneridae</taxon>
        <taxon>Pentapetalae</taxon>
        <taxon>asterids</taxon>
        <taxon>campanulids</taxon>
        <taxon>Asterales</taxon>
        <taxon>Asteraceae</taxon>
        <taxon>Asteroideae</taxon>
        <taxon>Heliantheae alliance</taxon>
        <taxon>Millerieae</taxon>
        <taxon>Smallanthus</taxon>
    </lineage>
</organism>
<protein>
    <submittedName>
        <fullName evidence="1">Uncharacterized protein</fullName>
    </submittedName>
</protein>
<evidence type="ECO:0000313" key="2">
    <source>
        <dbReference type="Proteomes" id="UP001056120"/>
    </source>
</evidence>
<sequence>MAVDKPSSSEESKESKSLHPVYSVTNIQNKIRVLDGKSVTYSSWLKLFKLHAKGYKVLNHIDGTPPPAETDPTYESWSEIDAIVLQWIYGTISDSILSRVLQNDTTAQSAWNKIQNIFWNNKTSRIANLEHQFTNLKLTACASLQEYCQKLKEIADQMEDVEHPIDESRLIIQLVKGLPKEFNVIASLINQSPTSWDDARKMIELEQQRLEDQDQSALLTPCPPTSTNQGFNGHGSMSHPPSQPLQSPSQYSSQTYRGWGRGRGRGGGRSSYGRGTGAFNQQQWGNWNEPTQFGWSGPPPCTHPAHPNWASPWFQRPTAPPGFQAQNNQHANLMFGQPGTGQMQAGVNPLCLTELGAAL</sequence>